<dbReference type="EMBL" id="PXYV01000018">
    <property type="protein sequence ID" value="PSR22380.1"/>
    <property type="molecule type" value="Genomic_DNA"/>
</dbReference>
<evidence type="ECO:0000313" key="2">
    <source>
        <dbReference type="EMBL" id="PSR22380.1"/>
    </source>
</evidence>
<dbReference type="InterPro" id="IPR006076">
    <property type="entry name" value="FAD-dep_OxRdtase"/>
</dbReference>
<gene>
    <name evidence="2" type="ORF">C7B45_07135</name>
</gene>
<dbReference type="Pfam" id="PF01266">
    <property type="entry name" value="DAO"/>
    <property type="match status" value="1"/>
</dbReference>
<dbReference type="Gene3D" id="3.50.50.60">
    <property type="entry name" value="FAD/NAD(P)-binding domain"/>
    <property type="match status" value="1"/>
</dbReference>
<evidence type="ECO:0000259" key="1">
    <source>
        <dbReference type="Pfam" id="PF01266"/>
    </source>
</evidence>
<reference evidence="2 3" key="1">
    <citation type="journal article" date="2014" name="BMC Genomics">
        <title>Comparison of environmental and isolate Sulfobacillus genomes reveals diverse carbon, sulfur, nitrogen, and hydrogen metabolisms.</title>
        <authorList>
            <person name="Justice N.B."/>
            <person name="Norman A."/>
            <person name="Brown C.T."/>
            <person name="Singh A."/>
            <person name="Thomas B.C."/>
            <person name="Banfield J.F."/>
        </authorList>
    </citation>
    <scope>NUCLEOTIDE SEQUENCE [LARGE SCALE GENOMIC DNA]</scope>
    <source>
        <strain evidence="2">AMDSBA3</strain>
    </source>
</reference>
<feature type="domain" description="FAD dependent oxidoreductase" evidence="1">
    <location>
        <begin position="15"/>
        <end position="60"/>
    </location>
</feature>
<dbReference type="SUPFAM" id="SSF51971">
    <property type="entry name" value="Nucleotide-binding domain"/>
    <property type="match status" value="1"/>
</dbReference>
<dbReference type="Proteomes" id="UP000241848">
    <property type="component" value="Unassembled WGS sequence"/>
</dbReference>
<organism evidence="2 3">
    <name type="scientific">Sulfobacillus acidophilus</name>
    <dbReference type="NCBI Taxonomy" id="53633"/>
    <lineage>
        <taxon>Bacteria</taxon>
        <taxon>Bacillati</taxon>
        <taxon>Bacillota</taxon>
        <taxon>Clostridia</taxon>
        <taxon>Eubacteriales</taxon>
        <taxon>Clostridiales Family XVII. Incertae Sedis</taxon>
        <taxon>Sulfobacillus</taxon>
    </lineage>
</organism>
<sequence>MVMIGSEFVVSNGKAIVVGGGVVGCAVALALNKQGWTVSLWEQGQIFSQTSSRAAGFLGFEAEAYGVGGHTG</sequence>
<evidence type="ECO:0000313" key="3">
    <source>
        <dbReference type="Proteomes" id="UP000241848"/>
    </source>
</evidence>
<accession>A0A2T2WJH8</accession>
<dbReference type="InterPro" id="IPR036188">
    <property type="entry name" value="FAD/NAD-bd_sf"/>
</dbReference>
<protein>
    <recommendedName>
        <fullName evidence="1">FAD dependent oxidoreductase domain-containing protein</fullName>
    </recommendedName>
</protein>
<name>A0A2T2WJH8_9FIRM</name>
<proteinExistence type="predicted"/>
<dbReference type="AlphaFoldDB" id="A0A2T2WJH8"/>
<comment type="caution">
    <text evidence="2">The sequence shown here is derived from an EMBL/GenBank/DDBJ whole genome shotgun (WGS) entry which is preliminary data.</text>
</comment>